<keyword evidence="9" id="KW-1185">Reference proteome</keyword>
<dbReference type="InterPro" id="IPR019787">
    <property type="entry name" value="Znf_PHD-finger"/>
</dbReference>
<accession>A0AAV0Y7J0</accession>
<dbReference type="EMBL" id="CARXXK010001484">
    <property type="protein sequence ID" value="CAI6376438.1"/>
    <property type="molecule type" value="Genomic_DNA"/>
</dbReference>
<proteinExistence type="predicted"/>
<keyword evidence="3" id="KW-0862">Zinc</keyword>
<dbReference type="SUPFAM" id="SSF57903">
    <property type="entry name" value="FYVE/PHD zinc finger"/>
    <property type="match status" value="1"/>
</dbReference>
<evidence type="ECO:0000256" key="4">
    <source>
        <dbReference type="PROSITE-ProRule" id="PRU00146"/>
    </source>
</evidence>
<feature type="domain" description="PHD-type" evidence="6">
    <location>
        <begin position="280"/>
        <end position="345"/>
    </location>
</feature>
<dbReference type="InterPro" id="IPR011011">
    <property type="entry name" value="Znf_FYVE_PHD"/>
</dbReference>
<keyword evidence="5" id="KW-0175">Coiled coil</keyword>
<dbReference type="PROSITE" id="PS01359">
    <property type="entry name" value="ZF_PHD_1"/>
    <property type="match status" value="1"/>
</dbReference>
<reference evidence="7 9" key="1">
    <citation type="submission" date="2023-01" db="EMBL/GenBank/DDBJ databases">
        <authorList>
            <person name="Whitehead M."/>
        </authorList>
    </citation>
    <scope>NUCLEOTIDE SEQUENCE [LARGE SCALE GENOMIC DNA]</scope>
</reference>
<feature type="coiled-coil region" evidence="5">
    <location>
        <begin position="231"/>
        <end position="265"/>
    </location>
</feature>
<dbReference type="Proteomes" id="UP001160148">
    <property type="component" value="Unassembled WGS sequence"/>
</dbReference>
<evidence type="ECO:0000256" key="3">
    <source>
        <dbReference type="ARBA" id="ARBA00022833"/>
    </source>
</evidence>
<sequence>MTTEDPLTKHDFAPLLNKVINNRLTKTTIQNGFRTTGLYPWDSRAIDYSKCLKKDAPDETEIGPEDEPASSEKVETYKNCENGHVYLENLIGQTLLDKFKTNIDDNWKGEIENKNLYEIWRKSMKKTNEYTSNFVTPTKSLNAVDITTIALDGSYVHDPCTSTASYSQQNIVIGSEEKRQETLAKKISPKTAGKGVPSPFKRNLLWPKSPKKTTVTRRRLRIPAVVTSGQYDKYEEEKEAKKQAIEVLKSERKRKREEKKNASNKKVCNKKQLAEDEDEDWTCSECRSRYNSEVIRGLMREWVECDGCAKQFHIDCLPTNHKKEFGLNNINGRNVEFLCHYCVTEDNNCSSDDEFNENSDEED</sequence>
<evidence type="ECO:0000256" key="2">
    <source>
        <dbReference type="ARBA" id="ARBA00022771"/>
    </source>
</evidence>
<dbReference type="GO" id="GO:0008270">
    <property type="term" value="F:zinc ion binding"/>
    <property type="evidence" value="ECO:0007669"/>
    <property type="project" value="UniProtKB-KW"/>
</dbReference>
<comment type="caution">
    <text evidence="7">The sequence shown here is derived from an EMBL/GenBank/DDBJ whole genome shotgun (WGS) entry which is preliminary data.</text>
</comment>
<protein>
    <recommendedName>
        <fullName evidence="6">PHD-type domain-containing protein</fullName>
    </recommendedName>
</protein>
<dbReference type="InterPro" id="IPR001965">
    <property type="entry name" value="Znf_PHD"/>
</dbReference>
<evidence type="ECO:0000313" key="8">
    <source>
        <dbReference type="EMBL" id="CAI6376439.1"/>
    </source>
</evidence>
<keyword evidence="1" id="KW-0479">Metal-binding</keyword>
<evidence type="ECO:0000256" key="5">
    <source>
        <dbReference type="SAM" id="Coils"/>
    </source>
</evidence>
<organism evidence="7 9">
    <name type="scientific">Macrosiphum euphorbiae</name>
    <name type="common">potato aphid</name>
    <dbReference type="NCBI Taxonomy" id="13131"/>
    <lineage>
        <taxon>Eukaryota</taxon>
        <taxon>Metazoa</taxon>
        <taxon>Ecdysozoa</taxon>
        <taxon>Arthropoda</taxon>
        <taxon>Hexapoda</taxon>
        <taxon>Insecta</taxon>
        <taxon>Pterygota</taxon>
        <taxon>Neoptera</taxon>
        <taxon>Paraneoptera</taxon>
        <taxon>Hemiptera</taxon>
        <taxon>Sternorrhyncha</taxon>
        <taxon>Aphidomorpha</taxon>
        <taxon>Aphidoidea</taxon>
        <taxon>Aphididae</taxon>
        <taxon>Macrosiphini</taxon>
        <taxon>Macrosiphum</taxon>
    </lineage>
</organism>
<evidence type="ECO:0000259" key="6">
    <source>
        <dbReference type="PROSITE" id="PS50016"/>
    </source>
</evidence>
<dbReference type="PROSITE" id="PS50016">
    <property type="entry name" value="ZF_PHD_2"/>
    <property type="match status" value="1"/>
</dbReference>
<evidence type="ECO:0000313" key="7">
    <source>
        <dbReference type="EMBL" id="CAI6376438.1"/>
    </source>
</evidence>
<dbReference type="Gene3D" id="3.30.40.10">
    <property type="entry name" value="Zinc/RING finger domain, C3HC4 (zinc finger)"/>
    <property type="match status" value="1"/>
</dbReference>
<dbReference type="InterPro" id="IPR013083">
    <property type="entry name" value="Znf_RING/FYVE/PHD"/>
</dbReference>
<dbReference type="EMBL" id="CARXXK010001484">
    <property type="protein sequence ID" value="CAI6376439.1"/>
    <property type="molecule type" value="Genomic_DNA"/>
</dbReference>
<dbReference type="AlphaFoldDB" id="A0AAV0Y7J0"/>
<name>A0AAV0Y7J0_9HEMI</name>
<keyword evidence="2 4" id="KW-0863">Zinc-finger</keyword>
<dbReference type="InterPro" id="IPR019786">
    <property type="entry name" value="Zinc_finger_PHD-type_CS"/>
</dbReference>
<evidence type="ECO:0000313" key="9">
    <source>
        <dbReference type="Proteomes" id="UP001160148"/>
    </source>
</evidence>
<evidence type="ECO:0000256" key="1">
    <source>
        <dbReference type="ARBA" id="ARBA00022723"/>
    </source>
</evidence>
<gene>
    <name evidence="7" type="ORF">MEUPH1_LOCUS29809</name>
    <name evidence="8" type="ORF">MEUPH1_LOCUS29810</name>
</gene>
<dbReference type="SMART" id="SM00249">
    <property type="entry name" value="PHD"/>
    <property type="match status" value="1"/>
</dbReference>